<keyword evidence="6 8" id="KW-0067">ATP-binding</keyword>
<evidence type="ECO:0000313" key="9">
    <source>
        <dbReference type="EMBL" id="SJM90703.1"/>
    </source>
</evidence>
<evidence type="ECO:0000256" key="2">
    <source>
        <dbReference type="ARBA" id="ARBA00022679"/>
    </source>
</evidence>
<dbReference type="AlphaFoldDB" id="A0A1R4H390"/>
<feature type="binding site" evidence="8">
    <location>
        <position position="145"/>
    </location>
    <ligand>
        <name>ATP</name>
        <dbReference type="ChEBI" id="CHEBI:30616"/>
    </ligand>
</feature>
<gene>
    <name evidence="8" type="primary">ydiU</name>
    <name evidence="8" type="synonym">selO</name>
    <name evidence="9" type="ORF">CRENPOLYSF2_1790015</name>
</gene>
<comment type="function">
    <text evidence="8">Nucleotidyltransferase involved in the post-translational modification of proteins. It can catalyze the addition of adenosine monophosphate (AMP) or uridine monophosphate (UMP) to a protein, resulting in modifications known as AMPylation and UMPylation.</text>
</comment>
<comment type="catalytic activity">
    <reaction evidence="8">
        <text>L-tyrosyl-[protein] + ATP = O-(5'-adenylyl)-L-tyrosyl-[protein] + diphosphate</text>
        <dbReference type="Rhea" id="RHEA:54288"/>
        <dbReference type="Rhea" id="RHEA-COMP:10136"/>
        <dbReference type="Rhea" id="RHEA-COMP:13846"/>
        <dbReference type="ChEBI" id="CHEBI:30616"/>
        <dbReference type="ChEBI" id="CHEBI:33019"/>
        <dbReference type="ChEBI" id="CHEBI:46858"/>
        <dbReference type="ChEBI" id="CHEBI:83624"/>
        <dbReference type="EC" id="2.7.7.108"/>
    </reaction>
</comment>
<feature type="binding site" evidence="8">
    <location>
        <position position="281"/>
    </location>
    <ligand>
        <name>Mg(2+)</name>
        <dbReference type="ChEBI" id="CHEBI:18420"/>
    </ligand>
</feature>
<dbReference type="GO" id="GO:0030145">
    <property type="term" value="F:manganese ion binding"/>
    <property type="evidence" value="ECO:0007669"/>
    <property type="project" value="UniProtKB-UniRule"/>
</dbReference>
<dbReference type="OrthoDB" id="9776281at2"/>
<feature type="binding site" evidence="8">
    <location>
        <position position="146"/>
    </location>
    <ligand>
        <name>ATP</name>
        <dbReference type="ChEBI" id="CHEBI:30616"/>
    </ligand>
</feature>
<evidence type="ECO:0000256" key="6">
    <source>
        <dbReference type="ARBA" id="ARBA00022840"/>
    </source>
</evidence>
<dbReference type="GO" id="GO:0070733">
    <property type="term" value="F:AMPylase activity"/>
    <property type="evidence" value="ECO:0007669"/>
    <property type="project" value="UniProtKB-EC"/>
</dbReference>
<dbReference type="Proteomes" id="UP000195442">
    <property type="component" value="Unassembled WGS sequence"/>
</dbReference>
<dbReference type="RefSeq" id="WP_087146210.1">
    <property type="nucleotide sequence ID" value="NZ_FUKJ01000089.1"/>
</dbReference>
<organism evidence="9 10">
    <name type="scientific">Crenothrix polyspora</name>
    <dbReference type="NCBI Taxonomy" id="360316"/>
    <lineage>
        <taxon>Bacteria</taxon>
        <taxon>Pseudomonadati</taxon>
        <taxon>Pseudomonadota</taxon>
        <taxon>Gammaproteobacteria</taxon>
        <taxon>Methylococcales</taxon>
        <taxon>Crenotrichaceae</taxon>
        <taxon>Crenothrix</taxon>
    </lineage>
</organism>
<dbReference type="EC" id="2.7.7.108" evidence="8"/>
<feature type="binding site" evidence="8">
    <location>
        <position position="290"/>
    </location>
    <ligand>
        <name>Mg(2+)</name>
        <dbReference type="ChEBI" id="CHEBI:18420"/>
    </ligand>
</feature>
<keyword evidence="8" id="KW-0464">Manganese</keyword>
<dbReference type="GO" id="GO:0005524">
    <property type="term" value="F:ATP binding"/>
    <property type="evidence" value="ECO:0007669"/>
    <property type="project" value="UniProtKB-UniRule"/>
</dbReference>
<evidence type="ECO:0000256" key="1">
    <source>
        <dbReference type="ARBA" id="ARBA00009747"/>
    </source>
</evidence>
<dbReference type="Pfam" id="PF02696">
    <property type="entry name" value="SelO"/>
    <property type="match status" value="1"/>
</dbReference>
<dbReference type="PANTHER" id="PTHR32057">
    <property type="entry name" value="PROTEIN ADENYLYLTRANSFERASE SELO, MITOCHONDRIAL"/>
    <property type="match status" value="1"/>
</dbReference>
<keyword evidence="3 8" id="KW-0548">Nucleotidyltransferase</keyword>
<dbReference type="InterPro" id="IPR003846">
    <property type="entry name" value="SelO"/>
</dbReference>
<evidence type="ECO:0000256" key="8">
    <source>
        <dbReference type="HAMAP-Rule" id="MF_00692"/>
    </source>
</evidence>
<keyword evidence="5 8" id="KW-0547">Nucleotide-binding</keyword>
<feature type="active site" description="Proton acceptor" evidence="8">
    <location>
        <position position="280"/>
    </location>
</feature>
<feature type="binding site" evidence="8">
    <location>
        <position position="290"/>
    </location>
    <ligand>
        <name>ATP</name>
        <dbReference type="ChEBI" id="CHEBI:30616"/>
    </ligand>
</feature>
<comment type="catalytic activity">
    <reaction evidence="8">
        <text>L-seryl-[protein] + UTP = O-(5'-uridylyl)-L-seryl-[protein] + diphosphate</text>
        <dbReference type="Rhea" id="RHEA:64604"/>
        <dbReference type="Rhea" id="RHEA-COMP:9863"/>
        <dbReference type="Rhea" id="RHEA-COMP:16635"/>
        <dbReference type="ChEBI" id="CHEBI:29999"/>
        <dbReference type="ChEBI" id="CHEBI:33019"/>
        <dbReference type="ChEBI" id="CHEBI:46398"/>
        <dbReference type="ChEBI" id="CHEBI:156051"/>
    </reaction>
</comment>
<evidence type="ECO:0000313" key="10">
    <source>
        <dbReference type="Proteomes" id="UP000195442"/>
    </source>
</evidence>
<evidence type="ECO:0000256" key="4">
    <source>
        <dbReference type="ARBA" id="ARBA00022723"/>
    </source>
</evidence>
<reference evidence="10" key="1">
    <citation type="submission" date="2017-02" db="EMBL/GenBank/DDBJ databases">
        <authorList>
            <person name="Daims H."/>
        </authorList>
    </citation>
    <scope>NUCLEOTIDE SEQUENCE [LARGE SCALE GENOMIC DNA]</scope>
</reference>
<dbReference type="EMBL" id="FUKJ01000089">
    <property type="protein sequence ID" value="SJM90703.1"/>
    <property type="molecule type" value="Genomic_DNA"/>
</dbReference>
<dbReference type="HAMAP" id="MF_00692">
    <property type="entry name" value="SelO"/>
    <property type="match status" value="1"/>
</dbReference>
<protein>
    <recommendedName>
        <fullName evidence="8">Protein nucleotidyltransferase YdiU</fullName>
        <ecNumber evidence="8">2.7.7.-</ecNumber>
    </recommendedName>
    <alternativeName>
        <fullName evidence="8">Protein adenylyltransferase YdiU</fullName>
        <ecNumber evidence="8">2.7.7.108</ecNumber>
    </alternativeName>
    <alternativeName>
        <fullName evidence="8">Protein uridylyltransferase YdiU</fullName>
        <ecNumber evidence="8">2.7.7.-</ecNumber>
    </alternativeName>
</protein>
<keyword evidence="2 8" id="KW-0808">Transferase</keyword>
<feature type="binding site" evidence="8">
    <location>
        <position position="210"/>
    </location>
    <ligand>
        <name>ATP</name>
        <dbReference type="ChEBI" id="CHEBI:30616"/>
    </ligand>
</feature>
<feature type="binding site" evidence="8">
    <location>
        <position position="112"/>
    </location>
    <ligand>
        <name>ATP</name>
        <dbReference type="ChEBI" id="CHEBI:30616"/>
    </ligand>
</feature>
<keyword evidence="4 8" id="KW-0479">Metal-binding</keyword>
<comment type="catalytic activity">
    <reaction evidence="8">
        <text>L-tyrosyl-[protein] + UTP = O-(5'-uridylyl)-L-tyrosyl-[protein] + diphosphate</text>
        <dbReference type="Rhea" id="RHEA:83887"/>
        <dbReference type="Rhea" id="RHEA-COMP:10136"/>
        <dbReference type="Rhea" id="RHEA-COMP:20238"/>
        <dbReference type="ChEBI" id="CHEBI:33019"/>
        <dbReference type="ChEBI" id="CHEBI:46398"/>
        <dbReference type="ChEBI" id="CHEBI:46858"/>
        <dbReference type="ChEBI" id="CHEBI:90602"/>
    </reaction>
</comment>
<accession>A0A1R4H390</accession>
<feature type="binding site" evidence="8">
    <location>
        <position position="113"/>
    </location>
    <ligand>
        <name>ATP</name>
        <dbReference type="ChEBI" id="CHEBI:30616"/>
    </ligand>
</feature>
<comment type="catalytic activity">
    <reaction evidence="8">
        <text>L-threonyl-[protein] + ATP = 3-O-(5'-adenylyl)-L-threonyl-[protein] + diphosphate</text>
        <dbReference type="Rhea" id="RHEA:54292"/>
        <dbReference type="Rhea" id="RHEA-COMP:11060"/>
        <dbReference type="Rhea" id="RHEA-COMP:13847"/>
        <dbReference type="ChEBI" id="CHEBI:30013"/>
        <dbReference type="ChEBI" id="CHEBI:30616"/>
        <dbReference type="ChEBI" id="CHEBI:33019"/>
        <dbReference type="ChEBI" id="CHEBI:138113"/>
        <dbReference type="EC" id="2.7.7.108"/>
    </reaction>
</comment>
<keyword evidence="7 8" id="KW-0460">Magnesium</keyword>
<comment type="cofactor">
    <cofactor evidence="8">
        <name>Mg(2+)</name>
        <dbReference type="ChEBI" id="CHEBI:18420"/>
    </cofactor>
    <cofactor evidence="8">
        <name>Mn(2+)</name>
        <dbReference type="ChEBI" id="CHEBI:29035"/>
    </cofactor>
</comment>
<evidence type="ECO:0000256" key="7">
    <source>
        <dbReference type="ARBA" id="ARBA00022842"/>
    </source>
</evidence>
<name>A0A1R4H390_9GAMM</name>
<comment type="catalytic activity">
    <reaction evidence="8">
        <text>L-histidyl-[protein] + UTP = N(tele)-(5'-uridylyl)-L-histidyl-[protein] + diphosphate</text>
        <dbReference type="Rhea" id="RHEA:83891"/>
        <dbReference type="Rhea" id="RHEA-COMP:9745"/>
        <dbReference type="Rhea" id="RHEA-COMP:20239"/>
        <dbReference type="ChEBI" id="CHEBI:29979"/>
        <dbReference type="ChEBI" id="CHEBI:33019"/>
        <dbReference type="ChEBI" id="CHEBI:46398"/>
        <dbReference type="ChEBI" id="CHEBI:233474"/>
    </reaction>
</comment>
<proteinExistence type="inferred from homology"/>
<comment type="similarity">
    <text evidence="1 8">Belongs to the SELO family.</text>
</comment>
<dbReference type="GO" id="GO:0000287">
    <property type="term" value="F:magnesium ion binding"/>
    <property type="evidence" value="ECO:0007669"/>
    <property type="project" value="UniProtKB-UniRule"/>
</dbReference>
<evidence type="ECO:0000256" key="3">
    <source>
        <dbReference type="ARBA" id="ARBA00022695"/>
    </source>
</evidence>
<evidence type="ECO:0000256" key="5">
    <source>
        <dbReference type="ARBA" id="ARBA00022741"/>
    </source>
</evidence>
<feature type="binding site" evidence="8">
    <location>
        <position position="110"/>
    </location>
    <ligand>
        <name>ATP</name>
        <dbReference type="ChEBI" id="CHEBI:30616"/>
    </ligand>
</feature>
<feature type="binding site" evidence="8">
    <location>
        <position position="203"/>
    </location>
    <ligand>
        <name>ATP</name>
        <dbReference type="ChEBI" id="CHEBI:30616"/>
    </ligand>
</feature>
<dbReference type="NCBIfam" id="NF000658">
    <property type="entry name" value="PRK00029.1"/>
    <property type="match status" value="1"/>
</dbReference>
<sequence length="538" mass="60961">MSSTQKLSDLNQLTFDNRFIRDLPADPENANTRRQVLDACYSRVSPTPVIKPQRVAYSREVAELLDLSDEVCASEHFAHVFTGNQLAEGMESYATCYGGHQFGNWAGQLGDGRAINLGEIINQRGERWALQLKGAGPTPYSRNADGLAVLRSSIREFLCSEAMYHLGVPTTRALSLMLTGESVVRDMFYNGNPQAELGAVVCRVAPSFTRFGHFQICTARNDFALLKQLADYTIRTDFPHLDANAPDVYSQWFSEVCRRTAEMIVHWQRVGFVHGVMNTDNMSILGLTIDYGPYGWLENYDPNWTPNTTDAKDHRYRYGHQPQIAFWNLTQLANAIYPLIEATKPLQDALNGYVEVFEQGWQAMMASKLGLASYQAETDDDLSADLLKLLEYAETDMTLFFRHLARIKTDAASLDKTDDELLMPLLPSYYVPEQLTHAYTTQMGAWLRRYIQRVQNNPYNDDARRLAMNAVNPKYVLRNYLAQLAIDKAEQGDFSVVEALLELLRHPYDEQPDNETYAAKRPDWARQRAGCSMLSCSS</sequence>
<comment type="catalytic activity">
    <reaction evidence="8">
        <text>L-seryl-[protein] + ATP = 3-O-(5'-adenylyl)-L-seryl-[protein] + diphosphate</text>
        <dbReference type="Rhea" id="RHEA:58120"/>
        <dbReference type="Rhea" id="RHEA-COMP:9863"/>
        <dbReference type="Rhea" id="RHEA-COMP:15073"/>
        <dbReference type="ChEBI" id="CHEBI:29999"/>
        <dbReference type="ChEBI" id="CHEBI:30616"/>
        <dbReference type="ChEBI" id="CHEBI:33019"/>
        <dbReference type="ChEBI" id="CHEBI:142516"/>
        <dbReference type="EC" id="2.7.7.108"/>
    </reaction>
</comment>
<feature type="binding site" evidence="8">
    <location>
        <position position="133"/>
    </location>
    <ligand>
        <name>ATP</name>
        <dbReference type="ChEBI" id="CHEBI:30616"/>
    </ligand>
</feature>
<keyword evidence="10" id="KW-1185">Reference proteome</keyword>
<dbReference type="EC" id="2.7.7.-" evidence="8"/>
<dbReference type="PANTHER" id="PTHR32057:SF14">
    <property type="entry name" value="PROTEIN ADENYLYLTRANSFERASE SELO, MITOCHONDRIAL"/>
    <property type="match status" value="1"/>
</dbReference>